<name>A0A0E3PNF3_9EURY</name>
<dbReference type="Proteomes" id="UP000033123">
    <property type="component" value="Chromosome"/>
</dbReference>
<dbReference type="KEGG" id="msj:MSSAC_2549"/>
<dbReference type="AlphaFoldDB" id="A0A0E3PNF3"/>
<dbReference type="EMBL" id="CP009508">
    <property type="protein sequence ID" value="AKB37139.1"/>
    <property type="molecule type" value="Genomic_DNA"/>
</dbReference>
<organism evidence="1 2">
    <name type="scientific">Methanosarcina siciliae C2J</name>
    <dbReference type="NCBI Taxonomy" id="1434118"/>
    <lineage>
        <taxon>Archaea</taxon>
        <taxon>Methanobacteriati</taxon>
        <taxon>Methanobacteriota</taxon>
        <taxon>Stenosarchaea group</taxon>
        <taxon>Methanomicrobia</taxon>
        <taxon>Methanosarcinales</taxon>
        <taxon>Methanosarcinaceae</taxon>
        <taxon>Methanosarcina</taxon>
    </lineage>
</organism>
<reference evidence="1 2" key="1">
    <citation type="submission" date="2014-07" db="EMBL/GenBank/DDBJ databases">
        <title>Methanogenic archaea and the global carbon cycle.</title>
        <authorList>
            <person name="Henriksen J.R."/>
            <person name="Luke J."/>
            <person name="Reinhart S."/>
            <person name="Benedict M.N."/>
            <person name="Youngblut N.D."/>
            <person name="Metcalf M.E."/>
            <person name="Whitaker R.J."/>
            <person name="Metcalf W.W."/>
        </authorList>
    </citation>
    <scope>NUCLEOTIDE SEQUENCE [LARGE SCALE GENOMIC DNA]</scope>
    <source>
        <strain evidence="1 2">C2J</strain>
    </source>
</reference>
<proteinExistence type="predicted"/>
<gene>
    <name evidence="1" type="ORF">MSSAC_2549</name>
</gene>
<evidence type="ECO:0000313" key="1">
    <source>
        <dbReference type="EMBL" id="AKB37139.1"/>
    </source>
</evidence>
<dbReference type="PATRIC" id="fig|1434118.4.peg.3307"/>
<evidence type="ECO:0000313" key="2">
    <source>
        <dbReference type="Proteomes" id="UP000033123"/>
    </source>
</evidence>
<sequence>MSYKFTENFSIKEASNWMNQDEAIGITVNKGNVLDLQHFPETR</sequence>
<protein>
    <submittedName>
        <fullName evidence="1">Mobile element protein</fullName>
    </submittedName>
</protein>
<dbReference type="HOGENOM" id="CLU_3227874_0_0_2"/>
<accession>A0A0E3PNF3</accession>